<dbReference type="Proteomes" id="UP000253759">
    <property type="component" value="Unassembled WGS sequence"/>
</dbReference>
<dbReference type="RefSeq" id="WP_114644802.1">
    <property type="nucleotide sequence ID" value="NZ_QQNH01000003.1"/>
</dbReference>
<evidence type="ECO:0000313" key="4">
    <source>
        <dbReference type="EMBL" id="RDE10036.1"/>
    </source>
</evidence>
<dbReference type="InterPro" id="IPR036291">
    <property type="entry name" value="NAD(P)-bd_dom_sf"/>
</dbReference>
<dbReference type="InterPro" id="IPR001509">
    <property type="entry name" value="Epimerase_deHydtase"/>
</dbReference>
<protein>
    <submittedName>
        <fullName evidence="4">NAD-dependent epimerase/dehydratase family protein</fullName>
    </submittedName>
</protein>
<evidence type="ECO:0000256" key="2">
    <source>
        <dbReference type="ARBA" id="ARBA00007637"/>
    </source>
</evidence>
<dbReference type="AlphaFoldDB" id="A0A369W5V1"/>
<keyword evidence="5" id="KW-1185">Reference proteome</keyword>
<evidence type="ECO:0000256" key="1">
    <source>
        <dbReference type="ARBA" id="ARBA00005125"/>
    </source>
</evidence>
<dbReference type="Pfam" id="PF01370">
    <property type="entry name" value="Epimerase"/>
    <property type="match status" value="1"/>
</dbReference>
<evidence type="ECO:0000313" key="5">
    <source>
        <dbReference type="Proteomes" id="UP000253759"/>
    </source>
</evidence>
<gene>
    <name evidence="4" type="ORF">DVH29_03650</name>
</gene>
<sequence length="406" mass="44562">MPLSILVLGGDGFCGWPTALHLSRLGHAVTIADNFSRRRIADELDAPSLTPISPMNDRLTAWRRVSGRTIDFVELDIAQDFAGLRALLADLRPDAVVHFAEQRAAPYSMRDTRRKTYTVDNNINGTHNLLAVLADLEHDTHLVHLGTMGVYGYDGDGLEIPEGYLDVTVEGPDGTRYPRSILYPTRPGSVYHLTKSLDQLMFAFYARNDRLRITDLHQGIVWGTQTAETRLDPALVNRFDYDGDYGTVLNRFLMQAVAGHPLTVHGTGGQTRAFINIQDTVRCVALAIANPPARGEPVKILNQAAETHRVRDLARLVAEVTGASVEYVDNPRNEAAENDLRVSNATFRALGLDPILLRDGLLAETTEIAAKYIDRHNPDAIAATALWTRDNAPGLSSADALGRAAQ</sequence>
<feature type="domain" description="NAD-dependent epimerase/dehydratase" evidence="3">
    <location>
        <begin position="5"/>
        <end position="293"/>
    </location>
</feature>
<comment type="caution">
    <text evidence="4">The sequence shown here is derived from an EMBL/GenBank/DDBJ whole genome shotgun (WGS) entry which is preliminary data.</text>
</comment>
<dbReference type="EMBL" id="QQNH01000003">
    <property type="protein sequence ID" value="RDE10036.1"/>
    <property type="molecule type" value="Genomic_DNA"/>
</dbReference>
<accession>A0A369W5V1</accession>
<name>A0A369W5V1_9HYPH</name>
<dbReference type="PANTHER" id="PTHR43000">
    <property type="entry name" value="DTDP-D-GLUCOSE 4,6-DEHYDRATASE-RELATED"/>
    <property type="match status" value="1"/>
</dbReference>
<dbReference type="SUPFAM" id="SSF51735">
    <property type="entry name" value="NAD(P)-binding Rossmann-fold domains"/>
    <property type="match status" value="1"/>
</dbReference>
<comment type="pathway">
    <text evidence="1">Bacterial outer membrane biogenesis; LPS O-antigen biosynthesis.</text>
</comment>
<dbReference type="Gene3D" id="3.90.25.10">
    <property type="entry name" value="UDP-galactose 4-epimerase, domain 1"/>
    <property type="match status" value="1"/>
</dbReference>
<proteinExistence type="inferred from homology"/>
<dbReference type="Gene3D" id="3.40.50.720">
    <property type="entry name" value="NAD(P)-binding Rossmann-like Domain"/>
    <property type="match status" value="1"/>
</dbReference>
<comment type="similarity">
    <text evidence="2">Belongs to the NAD(P)-dependent epimerase/dehydratase family.</text>
</comment>
<reference evidence="5" key="1">
    <citation type="submission" date="2018-07" db="EMBL/GenBank/DDBJ databases">
        <authorList>
            <person name="Liu B.-T."/>
            <person name="Du Z."/>
        </authorList>
    </citation>
    <scope>NUCLEOTIDE SEQUENCE [LARGE SCALE GENOMIC DNA]</scope>
    <source>
        <strain evidence="5">XYN52</strain>
    </source>
</reference>
<organism evidence="4 5">
    <name type="scientific">Pelagibacterium lacus</name>
    <dbReference type="NCBI Taxonomy" id="2282655"/>
    <lineage>
        <taxon>Bacteria</taxon>
        <taxon>Pseudomonadati</taxon>
        <taxon>Pseudomonadota</taxon>
        <taxon>Alphaproteobacteria</taxon>
        <taxon>Hyphomicrobiales</taxon>
        <taxon>Devosiaceae</taxon>
        <taxon>Pelagibacterium</taxon>
    </lineage>
</organism>
<dbReference type="OrthoDB" id="9771073at2"/>
<evidence type="ECO:0000259" key="3">
    <source>
        <dbReference type="Pfam" id="PF01370"/>
    </source>
</evidence>